<evidence type="ECO:0000313" key="2">
    <source>
        <dbReference type="EMBL" id="BDT62129.1"/>
    </source>
</evidence>
<proteinExistence type="predicted"/>
<name>A0A9C7C7U2_9VIRU</name>
<protein>
    <submittedName>
        <fullName evidence="2">Uncharacterized protein</fullName>
    </submittedName>
</protein>
<accession>A0A9C7C7U2</accession>
<feature type="region of interest" description="Disordered" evidence="1">
    <location>
        <begin position="1"/>
        <end position="22"/>
    </location>
</feature>
<evidence type="ECO:0000256" key="1">
    <source>
        <dbReference type="SAM" id="MobiDB-lite"/>
    </source>
</evidence>
<sequence>MSTNTNNNNTDTAADTTTNNNNNSGKFVNAFLDLHNLLSEESSHSSSSTNNNDWKYDFEKSIYNDLRALDASMLFTNLLNFLKDDDKIDIKKEIDNPSTNYGNIDIDTLFELCDDNYDVKTLIVGKMLQYESHRNALAREINRGNKHAALFATIVNVMYRFLNLSKIIWMQFWGVTKIEDIFDHRLLSREENEERIEARKKAIEKINNIVQQQKPKVDKINTIFVKETTPPIKTIIVDKLYPYLLTLKRL</sequence>
<organism evidence="2">
    <name type="scientific">Litopenaeus vannamei majanivirus Nimav-1_LVa</name>
    <dbReference type="NCBI Taxonomy" id="2984273"/>
    <lineage>
        <taxon>Viruses</taxon>
        <taxon>Viruses incertae sedis</taxon>
        <taxon>Naldaviricetes</taxon>
        <taxon>Nimaviridae</taxon>
    </lineage>
</organism>
<reference evidence="2" key="1">
    <citation type="submission" date="2022-10" db="EMBL/GenBank/DDBJ databases">
        <title>Genome sequences of endogenous nimaviruses in decapod crustaceans.</title>
        <authorList>
            <person name="Kawato S."/>
            <person name="Nozaki R."/>
            <person name="Kondo H."/>
            <person name="Hirono I."/>
        </authorList>
    </citation>
    <scope>NUCLEOTIDE SEQUENCE</scope>
    <source>
        <strain evidence="2">Lva-Nima_1</strain>
    </source>
</reference>
<dbReference type="EMBL" id="LC738872">
    <property type="protein sequence ID" value="BDT62129.1"/>
    <property type="molecule type" value="Genomic_DNA"/>
</dbReference>